<reference evidence="10" key="1">
    <citation type="journal article" date="2020" name="mSystems">
        <title>Genome- and Community-Level Interaction Insights into Carbon Utilization and Element Cycling Functions of Hydrothermarchaeota in Hydrothermal Sediment.</title>
        <authorList>
            <person name="Zhou Z."/>
            <person name="Liu Y."/>
            <person name="Xu W."/>
            <person name="Pan J."/>
            <person name="Luo Z.H."/>
            <person name="Li M."/>
        </authorList>
    </citation>
    <scope>NUCLEOTIDE SEQUENCE [LARGE SCALE GENOMIC DNA]</scope>
    <source>
        <strain evidence="10">SpSt-966</strain>
    </source>
</reference>
<sequence length="196" mass="22645">MEESKFIEGLKRGDAKAYSDLYRDYVDKIGGIARSYLGVDDVEDVIQEVFVKIYKNIKKFRGDSSLSTWIYRITVNVCKDMLSKKHRRKEVLTSFGEEEDDDKSTIQEPADESQPSDELLKTISAEEIRRAIDSLPKEDRLLINLREIEGMSYEQISDIMDKPVGTVKSRLHYAREKLKGLLEGKREIEGEINDEM</sequence>
<dbReference type="InterPro" id="IPR039425">
    <property type="entry name" value="RNA_pol_sigma-70-like"/>
</dbReference>
<dbReference type="InterPro" id="IPR013325">
    <property type="entry name" value="RNA_pol_sigma_r2"/>
</dbReference>
<dbReference type="InterPro" id="IPR036388">
    <property type="entry name" value="WH-like_DNA-bd_sf"/>
</dbReference>
<dbReference type="PANTHER" id="PTHR43133:SF51">
    <property type="entry name" value="RNA POLYMERASE SIGMA FACTOR"/>
    <property type="match status" value="1"/>
</dbReference>
<dbReference type="InterPro" id="IPR013249">
    <property type="entry name" value="RNA_pol_sigma70_r4_t2"/>
</dbReference>
<dbReference type="GO" id="GO:0016987">
    <property type="term" value="F:sigma factor activity"/>
    <property type="evidence" value="ECO:0007669"/>
    <property type="project" value="UniProtKB-KW"/>
</dbReference>
<dbReference type="Gene3D" id="1.10.10.10">
    <property type="entry name" value="Winged helix-like DNA-binding domain superfamily/Winged helix DNA-binding domain"/>
    <property type="match status" value="1"/>
</dbReference>
<evidence type="ECO:0000256" key="4">
    <source>
        <dbReference type="ARBA" id="ARBA00023125"/>
    </source>
</evidence>
<protein>
    <recommendedName>
        <fullName evidence="6">RNA polymerase sigma factor</fullName>
    </recommendedName>
</protein>
<dbReference type="InterPro" id="IPR007627">
    <property type="entry name" value="RNA_pol_sigma70_r2"/>
</dbReference>
<dbReference type="PROSITE" id="PS01063">
    <property type="entry name" value="SIGMA70_ECF"/>
    <property type="match status" value="1"/>
</dbReference>
<dbReference type="SUPFAM" id="SSF88946">
    <property type="entry name" value="Sigma2 domain of RNA polymerase sigma factors"/>
    <property type="match status" value="1"/>
</dbReference>
<feature type="domain" description="RNA polymerase sigma-70 region 2" evidence="8">
    <location>
        <begin position="21"/>
        <end position="87"/>
    </location>
</feature>
<dbReference type="NCBIfam" id="TIGR02937">
    <property type="entry name" value="sigma70-ECF"/>
    <property type="match status" value="1"/>
</dbReference>
<feature type="domain" description="RNA polymerase sigma factor 70 region 4 type 2" evidence="9">
    <location>
        <begin position="126"/>
        <end position="178"/>
    </location>
</feature>
<dbReference type="CDD" id="cd06171">
    <property type="entry name" value="Sigma70_r4"/>
    <property type="match status" value="1"/>
</dbReference>
<dbReference type="GO" id="GO:0006352">
    <property type="term" value="P:DNA-templated transcription initiation"/>
    <property type="evidence" value="ECO:0007669"/>
    <property type="project" value="InterPro"/>
</dbReference>
<dbReference type="AlphaFoldDB" id="A0A7V3RDD0"/>
<dbReference type="InterPro" id="IPR014284">
    <property type="entry name" value="RNA_pol_sigma-70_dom"/>
</dbReference>
<dbReference type="GO" id="GO:0003677">
    <property type="term" value="F:DNA binding"/>
    <property type="evidence" value="ECO:0007669"/>
    <property type="project" value="UniProtKB-KW"/>
</dbReference>
<dbReference type="InterPro" id="IPR013324">
    <property type="entry name" value="RNA_pol_sigma_r3/r4-like"/>
</dbReference>
<accession>A0A7V3RDD0</accession>
<name>A0A7V3RDD0_9BACT</name>
<evidence type="ECO:0000259" key="9">
    <source>
        <dbReference type="Pfam" id="PF08281"/>
    </source>
</evidence>
<dbReference type="SUPFAM" id="SSF88659">
    <property type="entry name" value="Sigma3 and sigma4 domains of RNA polymerase sigma factors"/>
    <property type="match status" value="1"/>
</dbReference>
<evidence type="ECO:0000256" key="7">
    <source>
        <dbReference type="SAM" id="MobiDB-lite"/>
    </source>
</evidence>
<evidence type="ECO:0000256" key="6">
    <source>
        <dbReference type="RuleBase" id="RU000716"/>
    </source>
</evidence>
<proteinExistence type="inferred from homology"/>
<evidence type="ECO:0000256" key="2">
    <source>
        <dbReference type="ARBA" id="ARBA00023015"/>
    </source>
</evidence>
<keyword evidence="3 6" id="KW-0731">Sigma factor</keyword>
<evidence type="ECO:0000259" key="8">
    <source>
        <dbReference type="Pfam" id="PF04542"/>
    </source>
</evidence>
<dbReference type="Pfam" id="PF08281">
    <property type="entry name" value="Sigma70_r4_2"/>
    <property type="match status" value="1"/>
</dbReference>
<dbReference type="EMBL" id="DTPE01000009">
    <property type="protein sequence ID" value="HGE74534.1"/>
    <property type="molecule type" value="Genomic_DNA"/>
</dbReference>
<gene>
    <name evidence="10" type="ORF">ENX73_00205</name>
</gene>
<organism evidence="10">
    <name type="scientific">Mesoaciditoga lauensis</name>
    <dbReference type="NCBI Taxonomy" id="1495039"/>
    <lineage>
        <taxon>Bacteria</taxon>
        <taxon>Thermotogati</taxon>
        <taxon>Thermotogota</taxon>
        <taxon>Thermotogae</taxon>
        <taxon>Mesoaciditogales</taxon>
        <taxon>Mesoaciditogaceae</taxon>
        <taxon>Mesoaciditoga</taxon>
    </lineage>
</organism>
<comment type="similarity">
    <text evidence="1 6">Belongs to the sigma-70 factor family. ECF subfamily.</text>
</comment>
<dbReference type="Gene3D" id="1.10.1740.10">
    <property type="match status" value="1"/>
</dbReference>
<dbReference type="InterPro" id="IPR000838">
    <property type="entry name" value="RNA_pol_sigma70_ECF_CS"/>
</dbReference>
<keyword evidence="5 6" id="KW-0804">Transcription</keyword>
<evidence type="ECO:0000313" key="10">
    <source>
        <dbReference type="EMBL" id="HGE74534.1"/>
    </source>
</evidence>
<keyword evidence="2 6" id="KW-0805">Transcription regulation</keyword>
<dbReference type="PANTHER" id="PTHR43133">
    <property type="entry name" value="RNA POLYMERASE ECF-TYPE SIGMA FACTO"/>
    <property type="match status" value="1"/>
</dbReference>
<feature type="region of interest" description="Disordered" evidence="7">
    <location>
        <begin position="93"/>
        <end position="118"/>
    </location>
</feature>
<evidence type="ECO:0000256" key="5">
    <source>
        <dbReference type="ARBA" id="ARBA00023163"/>
    </source>
</evidence>
<keyword evidence="4 6" id="KW-0238">DNA-binding</keyword>
<evidence type="ECO:0000256" key="3">
    <source>
        <dbReference type="ARBA" id="ARBA00023082"/>
    </source>
</evidence>
<comment type="caution">
    <text evidence="10">The sequence shown here is derived from an EMBL/GenBank/DDBJ whole genome shotgun (WGS) entry which is preliminary data.</text>
</comment>
<dbReference type="Pfam" id="PF04542">
    <property type="entry name" value="Sigma70_r2"/>
    <property type="match status" value="1"/>
</dbReference>
<evidence type="ECO:0000256" key="1">
    <source>
        <dbReference type="ARBA" id="ARBA00010641"/>
    </source>
</evidence>